<proteinExistence type="inferred from homology"/>
<dbReference type="PROSITE" id="PS00141">
    <property type="entry name" value="ASP_PROTEASE"/>
    <property type="match status" value="2"/>
</dbReference>
<evidence type="ECO:0000313" key="11">
    <source>
        <dbReference type="EMBL" id="KAH6656536.1"/>
    </source>
</evidence>
<dbReference type="InterPro" id="IPR001461">
    <property type="entry name" value="Aspartic_peptidase_A1"/>
</dbReference>
<evidence type="ECO:0000256" key="4">
    <source>
        <dbReference type="ARBA" id="ARBA00022750"/>
    </source>
</evidence>
<dbReference type="AlphaFoldDB" id="A0A9P8UQV5"/>
<protein>
    <submittedName>
        <fullName evidence="11">Aspartic peptidase domain-containing protein</fullName>
    </submittedName>
</protein>
<dbReference type="CDD" id="cd05474">
    <property type="entry name" value="SAP_like"/>
    <property type="match status" value="1"/>
</dbReference>
<dbReference type="InterPro" id="IPR021109">
    <property type="entry name" value="Peptidase_aspartic_dom_sf"/>
</dbReference>
<keyword evidence="4 8" id="KW-0064">Aspartyl protease</keyword>
<dbReference type="GeneID" id="70130718"/>
<evidence type="ECO:0000313" key="12">
    <source>
        <dbReference type="Proteomes" id="UP000758603"/>
    </source>
</evidence>
<feature type="active site" evidence="6">
    <location>
        <position position="160"/>
    </location>
</feature>
<feature type="disulfide bond" evidence="7">
    <location>
        <begin position="392"/>
        <end position="445"/>
    </location>
</feature>
<dbReference type="PRINTS" id="PR00792">
    <property type="entry name" value="PEPSIN"/>
</dbReference>
<evidence type="ECO:0000256" key="8">
    <source>
        <dbReference type="RuleBase" id="RU000454"/>
    </source>
</evidence>
<comment type="caution">
    <text evidence="11">The sequence shown here is derived from an EMBL/GenBank/DDBJ whole genome shotgun (WGS) entry which is preliminary data.</text>
</comment>
<feature type="domain" description="Peptidase A1" evidence="10">
    <location>
        <begin position="142"/>
        <end position="480"/>
    </location>
</feature>
<organism evidence="11 12">
    <name type="scientific">Truncatella angustata</name>
    <dbReference type="NCBI Taxonomy" id="152316"/>
    <lineage>
        <taxon>Eukaryota</taxon>
        <taxon>Fungi</taxon>
        <taxon>Dikarya</taxon>
        <taxon>Ascomycota</taxon>
        <taxon>Pezizomycotina</taxon>
        <taxon>Sordariomycetes</taxon>
        <taxon>Xylariomycetidae</taxon>
        <taxon>Amphisphaeriales</taxon>
        <taxon>Sporocadaceae</taxon>
        <taxon>Truncatella</taxon>
    </lineage>
</organism>
<feature type="compositionally biased region" description="Low complexity" evidence="9">
    <location>
        <begin position="528"/>
        <end position="552"/>
    </location>
</feature>
<dbReference type="Proteomes" id="UP000758603">
    <property type="component" value="Unassembled WGS sequence"/>
</dbReference>
<dbReference type="InterPro" id="IPR033121">
    <property type="entry name" value="PEPTIDASE_A1"/>
</dbReference>
<gene>
    <name evidence="11" type="ORF">BKA67DRAFT_552261</name>
</gene>
<reference evidence="11" key="1">
    <citation type="journal article" date="2021" name="Nat. Commun.">
        <title>Genetic determinants of endophytism in the Arabidopsis root mycobiome.</title>
        <authorList>
            <person name="Mesny F."/>
            <person name="Miyauchi S."/>
            <person name="Thiergart T."/>
            <person name="Pickel B."/>
            <person name="Atanasova L."/>
            <person name="Karlsson M."/>
            <person name="Huettel B."/>
            <person name="Barry K.W."/>
            <person name="Haridas S."/>
            <person name="Chen C."/>
            <person name="Bauer D."/>
            <person name="Andreopoulos W."/>
            <person name="Pangilinan J."/>
            <person name="LaButti K."/>
            <person name="Riley R."/>
            <person name="Lipzen A."/>
            <person name="Clum A."/>
            <person name="Drula E."/>
            <person name="Henrissat B."/>
            <person name="Kohler A."/>
            <person name="Grigoriev I.V."/>
            <person name="Martin F.M."/>
            <person name="Hacquard S."/>
        </authorList>
    </citation>
    <scope>NUCLEOTIDE SEQUENCE</scope>
    <source>
        <strain evidence="11">MPI-SDFR-AT-0073</strain>
    </source>
</reference>
<evidence type="ECO:0000256" key="7">
    <source>
        <dbReference type="PIRSR" id="PIRSR601461-2"/>
    </source>
</evidence>
<evidence type="ECO:0000256" key="9">
    <source>
        <dbReference type="SAM" id="MobiDB-lite"/>
    </source>
</evidence>
<dbReference type="PANTHER" id="PTHR47966">
    <property type="entry name" value="BETA-SITE APP-CLEAVING ENZYME, ISOFORM A-RELATED"/>
    <property type="match status" value="1"/>
</dbReference>
<dbReference type="PANTHER" id="PTHR47966:SF65">
    <property type="entry name" value="ASPARTIC-TYPE ENDOPEPTIDASE"/>
    <property type="match status" value="1"/>
</dbReference>
<sequence>MRVIKTNSSKRSCQGLISVLSQASPTQSLACFFCLTCTSGEDGKSSLLPFLAWMFQSIISLGFLHFSRAASNSFSPGSIEETMRLASTFAVAAACAVGLAPPAAAQKVVPVGIKRSDHKSSAVQKRATFTQSLFNNITGAGYYADVAVGTPPQNLSLILDTGSSDIWVLSRDANLCGSSTRQNRYGYCLATYEPSDSSTYHKVSSNSFDIQYVDGTGAEGDYIKEDFYVGAATITQLQMGLAVNSTIPAGIMGIGFATNEASRTPYPNIMEVFVSEGLIGSKAYSLYLNDYDSSTGTILFGGIDTEKYIGQLTSVKLVEDSQSGQITSFTVPLNNFTLSGSGISDVTLNSATPVVLDSGTTLSYLPSRIVDKIYKELDAVYSEEYSLTYIDCKYLSQNLTMAFQFGSSDGPTVVVPADEMIFDNVQELEDAGYATPSDVDFDNACTFGLLASDDYYLLGDTFLRSAYVVYDLQNLQVAIAQANLNSTESNVVEISNSTTQLPDVTGVASQVSVTQTATGLPGVGGGSTTASGTALPTVTVTGSGTSSPSSSGNVGARSLPAPDWGAAVVAVLTALGMLAGGMMVAL</sequence>
<evidence type="ECO:0000256" key="2">
    <source>
        <dbReference type="ARBA" id="ARBA00022670"/>
    </source>
</evidence>
<dbReference type="RefSeq" id="XP_045960770.1">
    <property type="nucleotide sequence ID" value="XM_046101826.1"/>
</dbReference>
<dbReference type="GO" id="GO:0006508">
    <property type="term" value="P:proteolysis"/>
    <property type="evidence" value="ECO:0007669"/>
    <property type="project" value="UniProtKB-KW"/>
</dbReference>
<evidence type="ECO:0000256" key="3">
    <source>
        <dbReference type="ARBA" id="ARBA00022729"/>
    </source>
</evidence>
<dbReference type="GO" id="GO:0004190">
    <property type="term" value="F:aspartic-type endopeptidase activity"/>
    <property type="evidence" value="ECO:0007669"/>
    <property type="project" value="UniProtKB-KW"/>
</dbReference>
<dbReference type="SUPFAM" id="SSF50630">
    <property type="entry name" value="Acid proteases"/>
    <property type="match status" value="1"/>
</dbReference>
<keyword evidence="2 8" id="KW-0645">Protease</keyword>
<evidence type="ECO:0000256" key="1">
    <source>
        <dbReference type="ARBA" id="ARBA00007447"/>
    </source>
</evidence>
<dbReference type="InterPro" id="IPR033876">
    <property type="entry name" value="SAP-like"/>
</dbReference>
<dbReference type="OrthoDB" id="771136at2759"/>
<evidence type="ECO:0000256" key="5">
    <source>
        <dbReference type="ARBA" id="ARBA00022801"/>
    </source>
</evidence>
<evidence type="ECO:0000256" key="6">
    <source>
        <dbReference type="PIRSR" id="PIRSR601461-1"/>
    </source>
</evidence>
<keyword evidence="3" id="KW-0732">Signal</keyword>
<dbReference type="EMBL" id="JAGPXC010000002">
    <property type="protein sequence ID" value="KAH6656536.1"/>
    <property type="molecule type" value="Genomic_DNA"/>
</dbReference>
<evidence type="ECO:0000259" key="10">
    <source>
        <dbReference type="PROSITE" id="PS51767"/>
    </source>
</evidence>
<feature type="active site" evidence="6">
    <location>
        <position position="357"/>
    </location>
</feature>
<comment type="similarity">
    <text evidence="1 8">Belongs to the peptidase A1 family.</text>
</comment>
<feature type="region of interest" description="Disordered" evidence="9">
    <location>
        <begin position="519"/>
        <end position="556"/>
    </location>
</feature>
<keyword evidence="12" id="KW-1185">Reference proteome</keyword>
<dbReference type="PROSITE" id="PS51767">
    <property type="entry name" value="PEPTIDASE_A1"/>
    <property type="match status" value="1"/>
</dbReference>
<keyword evidence="5 8" id="KW-0378">Hydrolase</keyword>
<name>A0A9P8UQV5_9PEZI</name>
<accession>A0A9P8UQV5</accession>
<keyword evidence="7" id="KW-1015">Disulfide bond</keyword>
<dbReference type="Pfam" id="PF00026">
    <property type="entry name" value="Asp"/>
    <property type="match status" value="1"/>
</dbReference>
<dbReference type="InterPro" id="IPR001969">
    <property type="entry name" value="Aspartic_peptidase_AS"/>
</dbReference>
<dbReference type="Gene3D" id="2.40.70.10">
    <property type="entry name" value="Acid Proteases"/>
    <property type="match status" value="2"/>
</dbReference>